<dbReference type="EMBL" id="JAAHBU010000330">
    <property type="protein sequence ID" value="NER65845.1"/>
    <property type="molecule type" value="Genomic_DNA"/>
</dbReference>
<keyword evidence="4" id="KW-1185">Reference proteome</keyword>
<sequence>MIRFIAVFHLRSTYLANRGFKVHALRSTNHPDAYLEASDLRIEQFDKQGQYCNFTVVEIDDTPRAPRRLTWLERITGNFERRY</sequence>
<accession>A0A6M0CYR5</accession>
<dbReference type="Proteomes" id="UP000480410">
    <property type="component" value="Unassembled WGS sequence"/>
</dbReference>
<accession>A0A6B3NRL6</accession>
<comment type="caution">
    <text evidence="2">The sequence shown here is derived from an EMBL/GenBank/DDBJ whole genome shotgun (WGS) entry which is preliminary data.</text>
</comment>
<reference evidence="3 4" key="1">
    <citation type="submission" date="2020-02" db="EMBL/GenBank/DDBJ databases">
        <title>Broccoli isolated Pseudomonas sp.</title>
        <authorList>
            <person name="Fujikawa T."/>
            <person name="Sawada H."/>
        </authorList>
    </citation>
    <scope>NUCLEOTIDE SEQUENCE [LARGE SCALE GENOMIC DNA]</scope>
    <source>
        <strain evidence="2 4">MAFF212427</strain>
        <strain evidence="1 3">MAFF212428</strain>
    </source>
</reference>
<evidence type="ECO:0000313" key="3">
    <source>
        <dbReference type="Proteomes" id="UP000480410"/>
    </source>
</evidence>
<dbReference type="Proteomes" id="UP000482634">
    <property type="component" value="Unassembled WGS sequence"/>
</dbReference>
<organism evidence="2 4">
    <name type="scientific">Pseudomonas brassicae</name>
    <dbReference type="NCBI Taxonomy" id="2708063"/>
    <lineage>
        <taxon>Bacteria</taxon>
        <taxon>Pseudomonadati</taxon>
        <taxon>Pseudomonadota</taxon>
        <taxon>Gammaproteobacteria</taxon>
        <taxon>Pseudomonadales</taxon>
        <taxon>Pseudomonadaceae</taxon>
        <taxon>Pseudomonas</taxon>
    </lineage>
</organism>
<evidence type="ECO:0000313" key="1">
    <source>
        <dbReference type="EMBL" id="NER60317.1"/>
    </source>
</evidence>
<dbReference type="EMBL" id="JAAHBV010000210">
    <property type="protein sequence ID" value="NER60317.1"/>
    <property type="molecule type" value="Genomic_DNA"/>
</dbReference>
<name>A0A6B3NRL6_9PSED</name>
<dbReference type="RefSeq" id="WP_163948859.1">
    <property type="nucleotide sequence ID" value="NZ_JAAHBU010000330.1"/>
</dbReference>
<evidence type="ECO:0000313" key="4">
    <source>
        <dbReference type="Proteomes" id="UP000482634"/>
    </source>
</evidence>
<dbReference type="AlphaFoldDB" id="A0A6B3NRL6"/>
<proteinExistence type="predicted"/>
<evidence type="ECO:0000313" key="2">
    <source>
        <dbReference type="EMBL" id="NER65845.1"/>
    </source>
</evidence>
<gene>
    <name evidence="1" type="ORF">G3435_10600</name>
    <name evidence="2" type="ORF">G3436_20730</name>
</gene>
<protein>
    <submittedName>
        <fullName evidence="2">Uncharacterized protein</fullName>
    </submittedName>
</protein>